<protein>
    <submittedName>
        <fullName evidence="2">Acetyltransferase (GNAT) family protein</fullName>
    </submittedName>
</protein>
<dbReference type="EMBL" id="CP063194">
    <property type="protein sequence ID" value="WCZ38595.1"/>
    <property type="molecule type" value="Genomic_DNA"/>
</dbReference>
<name>A0ABY7UL29_9CORY</name>
<evidence type="ECO:0000259" key="1">
    <source>
        <dbReference type="PROSITE" id="PS51186"/>
    </source>
</evidence>
<dbReference type="Pfam" id="PF13302">
    <property type="entry name" value="Acetyltransf_3"/>
    <property type="match status" value="1"/>
</dbReference>
<keyword evidence="3" id="KW-1185">Reference proteome</keyword>
<dbReference type="PROSITE" id="PS51186">
    <property type="entry name" value="GNAT"/>
    <property type="match status" value="1"/>
</dbReference>
<dbReference type="SUPFAM" id="SSF55729">
    <property type="entry name" value="Acyl-CoA N-acyltransferases (Nat)"/>
    <property type="match status" value="1"/>
</dbReference>
<accession>A0ABY7UL29</accession>
<organism evidence="2 3">
    <name type="scientific">Corynebacterium jeddahense</name>
    <dbReference type="NCBI Taxonomy" id="1414719"/>
    <lineage>
        <taxon>Bacteria</taxon>
        <taxon>Bacillati</taxon>
        <taxon>Actinomycetota</taxon>
        <taxon>Actinomycetes</taxon>
        <taxon>Mycobacteriales</taxon>
        <taxon>Corynebacteriaceae</taxon>
        <taxon>Corynebacterium</taxon>
    </lineage>
</organism>
<evidence type="ECO:0000313" key="3">
    <source>
        <dbReference type="Proteomes" id="UP001218071"/>
    </source>
</evidence>
<proteinExistence type="predicted"/>
<dbReference type="RefSeq" id="WP_052333750.1">
    <property type="nucleotide sequence ID" value="NZ_CBYN010000029.1"/>
</dbReference>
<dbReference type="Proteomes" id="UP001218071">
    <property type="component" value="Chromosome"/>
</dbReference>
<dbReference type="Gene3D" id="3.40.630.30">
    <property type="match status" value="1"/>
</dbReference>
<dbReference type="InterPro" id="IPR000182">
    <property type="entry name" value="GNAT_dom"/>
</dbReference>
<reference evidence="2 3" key="1">
    <citation type="submission" date="2020-10" db="EMBL/GenBank/DDBJ databases">
        <title>Complete genome sequence of Corynebacterium jeddahense DSM 45997, type strain of Corynebacterium jeddahense.</title>
        <authorList>
            <person name="Busche T."/>
            <person name="Kalinowski J."/>
            <person name="Ruckert C."/>
        </authorList>
    </citation>
    <scope>NUCLEOTIDE SEQUENCE [LARGE SCALE GENOMIC DNA]</scope>
    <source>
        <strain evidence="2 3">DSM 45997</strain>
    </source>
</reference>
<dbReference type="PANTHER" id="PTHR43792">
    <property type="entry name" value="GNAT FAMILY, PUTATIVE (AFU_ORTHOLOGUE AFUA_3G00765)-RELATED-RELATED"/>
    <property type="match status" value="1"/>
</dbReference>
<dbReference type="InterPro" id="IPR051531">
    <property type="entry name" value="N-acetyltransferase"/>
</dbReference>
<dbReference type="InterPro" id="IPR016181">
    <property type="entry name" value="Acyl_CoA_acyltransferase"/>
</dbReference>
<feature type="domain" description="N-acetyltransferase" evidence="1">
    <location>
        <begin position="28"/>
        <end position="168"/>
    </location>
</feature>
<sequence length="168" mass="18175">MPTKPWWPLPCAELTDGALTLLPWPRVASLPGVREDVWAASTDPRAVEFTTIPSPYTEAMLDAYLAEPGPDCVRWALVVGGRYAGSIELRRETDAASFGYNTAPWARGRGLMTRAVRAVAAHAFAHGAPRLVIRALPGNAASRHVAEANGFTYAGERGDNVEYVKTAR</sequence>
<evidence type="ECO:0000313" key="2">
    <source>
        <dbReference type="EMBL" id="WCZ38595.1"/>
    </source>
</evidence>
<gene>
    <name evidence="2" type="ORF">CJEDD_04920</name>
</gene>